<organism evidence="1 2">
    <name type="scientific">Leptolyngbya iicbica LK</name>
    <dbReference type="NCBI Taxonomy" id="2294035"/>
    <lineage>
        <taxon>Bacteria</taxon>
        <taxon>Bacillati</taxon>
        <taxon>Cyanobacteriota</taxon>
        <taxon>Cyanophyceae</taxon>
        <taxon>Leptolyngbyales</taxon>
        <taxon>Leptolyngbyaceae</taxon>
        <taxon>Leptolyngbya group</taxon>
        <taxon>Leptolyngbya</taxon>
        <taxon>Leptolyngbya iicbica</taxon>
    </lineage>
</organism>
<accession>A0A4Q7E1S1</accession>
<dbReference type="AlphaFoldDB" id="A0A4Q7E1S1"/>
<dbReference type="RefSeq" id="WP_130199572.1">
    <property type="nucleotide sequence ID" value="NZ_QVFV01000011.1"/>
</dbReference>
<protein>
    <submittedName>
        <fullName evidence="1">Uncharacterized protein</fullName>
    </submittedName>
</protein>
<name>A0A4Q7E1S1_9CYAN</name>
<dbReference type="EMBL" id="QVFV01000011">
    <property type="protein sequence ID" value="RZM74906.1"/>
    <property type="molecule type" value="Genomic_DNA"/>
</dbReference>
<gene>
    <name evidence="1" type="ORF">DYY88_23005</name>
</gene>
<reference evidence="1 2" key="1">
    <citation type="submission" date="2018-11" db="EMBL/GenBank/DDBJ databases">
        <title>Whole genome sequencing of an environmental sample.</title>
        <authorList>
            <person name="Sarangi A.N."/>
            <person name="Singh D."/>
            <person name="Tripathy S."/>
        </authorList>
    </citation>
    <scope>NUCLEOTIDE SEQUENCE [LARGE SCALE GENOMIC DNA]</scope>
    <source>
        <strain evidence="1 2">Lakshadweep</strain>
    </source>
</reference>
<sequence length="72" mass="7792">MGLSKTICQGHPLLATSRAAMPPLLSRVSASCGDLAREYGFERHRRVYACPIDFQDNASPQPSFLEALLGDG</sequence>
<evidence type="ECO:0000313" key="1">
    <source>
        <dbReference type="EMBL" id="RZM74906.1"/>
    </source>
</evidence>
<dbReference type="Proteomes" id="UP000292459">
    <property type="component" value="Unassembled WGS sequence"/>
</dbReference>
<comment type="caution">
    <text evidence="1">The sequence shown here is derived from an EMBL/GenBank/DDBJ whole genome shotgun (WGS) entry which is preliminary data.</text>
</comment>
<keyword evidence="2" id="KW-1185">Reference proteome</keyword>
<proteinExistence type="predicted"/>
<evidence type="ECO:0000313" key="2">
    <source>
        <dbReference type="Proteomes" id="UP000292459"/>
    </source>
</evidence>